<feature type="signal peptide" evidence="1">
    <location>
        <begin position="1"/>
        <end position="22"/>
    </location>
</feature>
<dbReference type="SMART" id="SM00710">
    <property type="entry name" value="PbH1"/>
    <property type="match status" value="8"/>
</dbReference>
<keyword evidence="3" id="KW-1185">Reference proteome</keyword>
<dbReference type="Gene3D" id="2.160.20.10">
    <property type="entry name" value="Single-stranded right-handed beta-helix, Pectin lyase-like"/>
    <property type="match status" value="1"/>
</dbReference>
<protein>
    <submittedName>
        <fullName evidence="2">Right-handed parallel beta-helix repeat-containing protein</fullName>
    </submittedName>
</protein>
<dbReference type="InterPro" id="IPR006626">
    <property type="entry name" value="PbH1"/>
</dbReference>
<feature type="chain" id="PRO_5045444426" evidence="1">
    <location>
        <begin position="23"/>
        <end position="541"/>
    </location>
</feature>
<dbReference type="RefSeq" id="WP_219876376.1">
    <property type="nucleotide sequence ID" value="NZ_JAHYXK010000003.1"/>
</dbReference>
<sequence length="541" mass="59121">MASIKSAALILLLITFSMRVTAKTYYISSTGNDQNTGLSPASAWHSISKVNSHTFIPGDSILFEGGQVFEGSLYFHKGNLAQGTQPVSITSYGLGKATIAADTSYGLYAHNIANLEISKLVLHGSGYQTNQSSGILFYNDLLGDTKLSHVLINDVEISGFRDAGITIGSWNGNSGYSNISITKAIVHDIGSEGITTWGYFDQSKKGYSHRNIYVGNCHVYNVYGLAKKDKHSGSGIVLSDVDEATIEHSVVHSSGSNNIHCGGPVGIWAWDANKVTIQFNEVYNMQAGSGCDGGGFDLDGGTTNSVLQYNYSHNNDGPGFLVAQFEWARPMQNNTIRYNISQNDGRKNNYKGISLWVADSNNNGGISQLYIHNNTIYADKDVVPTGGGLRIMSSGLKDVEVWNNIFYTENGAILLAIEDTSNTISFHNNNYYSKRAAPGFIWADKTFNNLKQLQQHTSMITATELFMQKPRLKKAGKGKTIGYPGQVALLKACKLKARSPLRGKGVWPEQLKFTPGQHDFFLNPLPRKARLDVGAHQRTRD</sequence>
<evidence type="ECO:0000256" key="1">
    <source>
        <dbReference type="SAM" id="SignalP"/>
    </source>
</evidence>
<proteinExistence type="predicted"/>
<dbReference type="EMBL" id="JAHYXK010000003">
    <property type="protein sequence ID" value="MBW7466498.1"/>
    <property type="molecule type" value="Genomic_DNA"/>
</dbReference>
<reference evidence="2 3" key="1">
    <citation type="journal article" date="2016" name="Int. J. Syst. Evol. Microbiol.">
        <title>Pontibacter aydingkolensis sp. nov., isolated from soil of a salt lake.</title>
        <authorList>
            <person name="Osman G."/>
            <person name="Zhang T."/>
            <person name="Lou K."/>
            <person name="Gao Y."/>
            <person name="Chang W."/>
            <person name="Lin Q."/>
            <person name="Yang H.M."/>
            <person name="Huo X.D."/>
            <person name="Wang N."/>
        </authorList>
    </citation>
    <scope>NUCLEOTIDE SEQUENCE [LARGE SCALE GENOMIC DNA]</scope>
    <source>
        <strain evidence="2 3">KACC 19255</strain>
    </source>
</reference>
<gene>
    <name evidence="2" type="ORF">K0O23_05415</name>
</gene>
<accession>A0ABS7CRT4</accession>
<evidence type="ECO:0000313" key="2">
    <source>
        <dbReference type="EMBL" id="MBW7466498.1"/>
    </source>
</evidence>
<name>A0ABS7CRT4_9BACT</name>
<dbReference type="InterPro" id="IPR012334">
    <property type="entry name" value="Pectin_lyas_fold"/>
</dbReference>
<dbReference type="Proteomes" id="UP000813018">
    <property type="component" value="Unassembled WGS sequence"/>
</dbReference>
<dbReference type="SUPFAM" id="SSF51126">
    <property type="entry name" value="Pectin lyase-like"/>
    <property type="match status" value="1"/>
</dbReference>
<keyword evidence="1" id="KW-0732">Signal</keyword>
<evidence type="ECO:0000313" key="3">
    <source>
        <dbReference type="Proteomes" id="UP000813018"/>
    </source>
</evidence>
<comment type="caution">
    <text evidence="2">The sequence shown here is derived from an EMBL/GenBank/DDBJ whole genome shotgun (WGS) entry which is preliminary data.</text>
</comment>
<dbReference type="InterPro" id="IPR011050">
    <property type="entry name" value="Pectin_lyase_fold/virulence"/>
</dbReference>
<organism evidence="2 3">
    <name type="scientific">Pontibacter aydingkolensis</name>
    <dbReference type="NCBI Taxonomy" id="1911536"/>
    <lineage>
        <taxon>Bacteria</taxon>
        <taxon>Pseudomonadati</taxon>
        <taxon>Bacteroidota</taxon>
        <taxon>Cytophagia</taxon>
        <taxon>Cytophagales</taxon>
        <taxon>Hymenobacteraceae</taxon>
        <taxon>Pontibacter</taxon>
    </lineage>
</organism>